<dbReference type="EMBL" id="BJNE01000015">
    <property type="protein sequence ID" value="GEC13593.1"/>
    <property type="molecule type" value="Genomic_DNA"/>
</dbReference>
<dbReference type="Proteomes" id="UP000316242">
    <property type="component" value="Unassembled WGS sequence"/>
</dbReference>
<keyword evidence="4" id="KW-1185">Reference proteome</keyword>
<feature type="transmembrane region" description="Helical" evidence="1">
    <location>
        <begin position="128"/>
        <end position="148"/>
    </location>
</feature>
<feature type="transmembrane region" description="Helical" evidence="1">
    <location>
        <begin position="20"/>
        <end position="45"/>
    </location>
</feature>
<feature type="transmembrane region" description="Helical" evidence="1">
    <location>
        <begin position="319"/>
        <end position="344"/>
    </location>
</feature>
<name>A0ABQ0RP74_GLUNI</name>
<feature type="transmembrane region" description="Helical" evidence="1">
    <location>
        <begin position="356"/>
        <end position="375"/>
    </location>
</feature>
<feature type="transmembrane region" description="Helical" evidence="1">
    <location>
        <begin position="57"/>
        <end position="79"/>
    </location>
</feature>
<comment type="caution">
    <text evidence="3">The sequence shown here is derived from an EMBL/GenBank/DDBJ whole genome shotgun (WGS) entry which is preliminary data.</text>
</comment>
<accession>A0ABQ0RP74</accession>
<feature type="domain" description="DUF5671" evidence="2">
    <location>
        <begin position="22"/>
        <end position="133"/>
    </location>
</feature>
<reference evidence="3 4" key="1">
    <citation type="submission" date="2019-06" db="EMBL/GenBank/DDBJ databases">
        <title>Whole genome shotgun sequence of Glutamicibacter nicotianae NBRC 14234.</title>
        <authorList>
            <person name="Hosoyama A."/>
            <person name="Uohara A."/>
            <person name="Ohji S."/>
            <person name="Ichikawa N."/>
        </authorList>
    </citation>
    <scope>NUCLEOTIDE SEQUENCE [LARGE SCALE GENOMIC DNA]</scope>
    <source>
        <strain evidence="3 4">NBRC 14234</strain>
    </source>
</reference>
<feature type="transmembrane region" description="Helical" evidence="1">
    <location>
        <begin position="160"/>
        <end position="184"/>
    </location>
</feature>
<keyword evidence="1" id="KW-1133">Transmembrane helix</keyword>
<organism evidence="3 4">
    <name type="scientific">Glutamicibacter nicotianae</name>
    <name type="common">Arthrobacter nicotianae</name>
    <dbReference type="NCBI Taxonomy" id="37929"/>
    <lineage>
        <taxon>Bacteria</taxon>
        <taxon>Bacillati</taxon>
        <taxon>Actinomycetota</taxon>
        <taxon>Actinomycetes</taxon>
        <taxon>Micrococcales</taxon>
        <taxon>Micrococcaceae</taxon>
        <taxon>Glutamicibacter</taxon>
    </lineage>
</organism>
<dbReference type="InterPro" id="IPR043728">
    <property type="entry name" value="DUF5671"/>
</dbReference>
<dbReference type="Pfam" id="PF18920">
    <property type="entry name" value="DUF5671"/>
    <property type="match status" value="1"/>
</dbReference>
<keyword evidence="1" id="KW-0812">Transmembrane</keyword>
<feature type="transmembrane region" description="Helical" evidence="1">
    <location>
        <begin position="387"/>
        <end position="413"/>
    </location>
</feature>
<proteinExistence type="predicted"/>
<evidence type="ECO:0000256" key="1">
    <source>
        <dbReference type="SAM" id="Phobius"/>
    </source>
</evidence>
<evidence type="ECO:0000259" key="2">
    <source>
        <dbReference type="Pfam" id="PF18920"/>
    </source>
</evidence>
<evidence type="ECO:0000313" key="3">
    <source>
        <dbReference type="EMBL" id="GEC13593.1"/>
    </source>
</evidence>
<feature type="transmembrane region" description="Helical" evidence="1">
    <location>
        <begin position="100"/>
        <end position="122"/>
    </location>
</feature>
<keyword evidence="1" id="KW-0472">Membrane</keyword>
<feature type="transmembrane region" description="Helical" evidence="1">
    <location>
        <begin position="278"/>
        <end position="299"/>
    </location>
</feature>
<protein>
    <recommendedName>
        <fullName evidence="2">DUF5671 domain-containing protein</fullName>
    </recommendedName>
</protein>
<gene>
    <name evidence="3" type="ORF">ANI01nite_27960</name>
</gene>
<evidence type="ECO:0000313" key="4">
    <source>
        <dbReference type="Proteomes" id="UP000316242"/>
    </source>
</evidence>
<feature type="transmembrane region" description="Helical" evidence="1">
    <location>
        <begin position="237"/>
        <end position="266"/>
    </location>
</feature>
<dbReference type="RefSeq" id="WP_141358675.1">
    <property type="nucleotide sequence ID" value="NZ_BAAAWM010000001.1"/>
</dbReference>
<sequence>MATTTAPAPLSRSGSVLRPVILHGLLFILLMVVATGLAALLTAVFDGFDAQQVSTEHLAMAWAFSLVGIPLAWLLWRSIRKRLAHPTAFDSAIWSLQASAAYLATLAASSCAALAVLSGLVAPSIQGAWQPTLGTAVGWGAVCAWQHRQIVAARTAPRQFAHLAAAVGNYFSMVLVALSLVATLKAALEILVRPDNTLAGPTGMRHLLVAVIWLAGATALWFWHWKLRRVQKMSDPFNDILLIALGLAAPALALLLSGATLLSWVWPQAWTSQERAELFLAGGPELLAIVVAAAVIWIYHQLQLRSGLRSTSIVNAARLVLGGLGLAVLATGLGMVVNALFAAIAASVTVEYSAGLLGHGLGLLILGAAVWLAYFKPFKPSPADSRGVYLVLFFGASSVVALISMLVLGYRIFEYYLGSEARLDSLLDTVRAPLGWLVATAAVAGYHFVLWRADKQSKAEASGVSAVDHSSVTRRAVIIVGPAASEPMAAQLVARPELSVTWVASAGPALDDRAEVSVLARIEEYLDCESGPLLAIANDDGTVQFTDLA</sequence>
<feature type="transmembrane region" description="Helical" evidence="1">
    <location>
        <begin position="204"/>
        <end position="225"/>
    </location>
</feature>
<feature type="transmembrane region" description="Helical" evidence="1">
    <location>
        <begin position="433"/>
        <end position="451"/>
    </location>
</feature>